<dbReference type="Pfam" id="PF06985">
    <property type="entry name" value="HET"/>
    <property type="match status" value="1"/>
</dbReference>
<dbReference type="Proteomes" id="UP000027586">
    <property type="component" value="Unassembled WGS sequence"/>
</dbReference>
<dbReference type="InterPro" id="IPR052895">
    <property type="entry name" value="HetReg/Transcr_Mod"/>
</dbReference>
<dbReference type="PANTHER" id="PTHR24148">
    <property type="entry name" value="ANKYRIN REPEAT DOMAIN-CONTAINING PROTEIN 39 HOMOLOG-RELATED"/>
    <property type="match status" value="1"/>
</dbReference>
<name>A0A068RRN6_9FUNG</name>
<dbReference type="PANTHER" id="PTHR24148:SF64">
    <property type="entry name" value="HETEROKARYON INCOMPATIBILITY DOMAIN-CONTAINING PROTEIN"/>
    <property type="match status" value="1"/>
</dbReference>
<dbReference type="AlphaFoldDB" id="A0A068RRN6"/>
<organism evidence="2 3">
    <name type="scientific">Lichtheimia corymbifera JMRC:FSU:9682</name>
    <dbReference type="NCBI Taxonomy" id="1263082"/>
    <lineage>
        <taxon>Eukaryota</taxon>
        <taxon>Fungi</taxon>
        <taxon>Fungi incertae sedis</taxon>
        <taxon>Mucoromycota</taxon>
        <taxon>Mucoromycotina</taxon>
        <taxon>Mucoromycetes</taxon>
        <taxon>Mucorales</taxon>
        <taxon>Lichtheimiaceae</taxon>
        <taxon>Lichtheimia</taxon>
    </lineage>
</organism>
<keyword evidence="3" id="KW-1185">Reference proteome</keyword>
<dbReference type="VEuPathDB" id="FungiDB:LCOR_04279.1"/>
<dbReference type="OrthoDB" id="2276005at2759"/>
<evidence type="ECO:0000259" key="1">
    <source>
        <dbReference type="Pfam" id="PF06985"/>
    </source>
</evidence>
<protein>
    <recommendedName>
        <fullName evidence="1">Heterokaryon incompatibility domain-containing protein</fullName>
    </recommendedName>
</protein>
<comment type="caution">
    <text evidence="2">The sequence shown here is derived from an EMBL/GenBank/DDBJ whole genome shotgun (WGS) entry which is preliminary data.</text>
</comment>
<evidence type="ECO:0000313" key="2">
    <source>
        <dbReference type="EMBL" id="CDH52843.1"/>
    </source>
</evidence>
<gene>
    <name evidence="2" type="ORF">LCOR_04279.1</name>
</gene>
<proteinExistence type="predicted"/>
<dbReference type="EMBL" id="CBTN010000015">
    <property type="protein sequence ID" value="CDH52843.1"/>
    <property type="molecule type" value="Genomic_DNA"/>
</dbReference>
<accession>A0A068RRN6</accession>
<sequence>MTISSASKDFAADTKCGKLWTLEDIFTHPEFRLLYVPPKDEDERMMIITIGRPSKHEPSYVPDRKFYALSHLWGTDPKDNLWDVSDFISDEDGTTVEPIPMREEKRATFLNLLQENPGYWWIDVLCCRTDTPPIIMRGVYGCCHTCFAMVDCPSEAIEYFSVVLPQFKIDSEEFILNYNDETRPPDTISKIMPYPLSKLKEAWKHATDIWKCRWFARVWTLQELALPSSVILLSETCDMPCDSNSIEIGSLKFQMFLISEHHMLDMNTDEYGYDKNAGYLYDHLFVIRYAVNDIHVFNESIKVQQLKSLDYLLDLLAKSDRSCYYAEDYVYGLLGILGWDIPRLNDMDDLWNRFLSSLKGFAVKVLWPSIEEYFQYSDRAPDYILDDPGFEPDPETSLKHCQETIHINISEEAQSCTLSRACSMTDAYQGLLYIKADCSCVNCYFALECVRSTVVYCKVIRNDYNK</sequence>
<evidence type="ECO:0000313" key="3">
    <source>
        <dbReference type="Proteomes" id="UP000027586"/>
    </source>
</evidence>
<feature type="domain" description="Heterokaryon incompatibility" evidence="1">
    <location>
        <begin position="66"/>
        <end position="223"/>
    </location>
</feature>
<dbReference type="InterPro" id="IPR010730">
    <property type="entry name" value="HET"/>
</dbReference>
<reference evidence="2" key="1">
    <citation type="submission" date="2013-08" db="EMBL/GenBank/DDBJ databases">
        <title>Gene expansion shapes genome architecture in the human pathogen Lichtheimia corymbifera: an evolutionary genomics analysis in the ancient terrestrial Mucorales (Mucoromycotina).</title>
        <authorList>
            <person name="Schwartze V.U."/>
            <person name="Winter S."/>
            <person name="Shelest E."/>
            <person name="Marcet-Houben M."/>
            <person name="Horn F."/>
            <person name="Wehner S."/>
            <person name="Hoffmann K."/>
            <person name="Riege K."/>
            <person name="Sammeth M."/>
            <person name="Nowrousian M."/>
            <person name="Valiante V."/>
            <person name="Linde J."/>
            <person name="Jacobsen I.D."/>
            <person name="Marz M."/>
            <person name="Brakhage A.A."/>
            <person name="Gabaldon T."/>
            <person name="Bocker S."/>
            <person name="Voigt K."/>
        </authorList>
    </citation>
    <scope>NUCLEOTIDE SEQUENCE [LARGE SCALE GENOMIC DNA]</scope>
    <source>
        <strain evidence="2">FSU 9682</strain>
    </source>
</reference>